<sequence length="798" mass="89360">MSIFYTFLYTQPPTFNLRDWVSRTIKPIVAHRTSLEPVAVDTAHTFSNDNSLVEPQISTSKSLFVLFSLFVATTAHKMRNSTCFSSSKSSSSKSQKMSYDDLIPHSSMEQNVEFIDEQAGPTNVVDQGYDQLAETAFGGDISLDNFFSRPIKIGSAEWVTGQGINQTFDPWSLYFENKRVINRITNYKLLRCDLHVKFMINGTPFSYGRAVAAYNPLHLWDNYNLKGSTGTLGYVQQSQKPKIFINPTMSQGGELVLPFFWYKDALDVINQDWRMMGEIELFALNELKSANGNTESLEISIFAWATNVKLAMPTQFNPASIVPQMAVDEYQTGSGPISRPAAVISNLMMKIPWPPVISPYARATAIGIQAGGKLAALFGYSKPALLASDVFRPTTKASIATVNNPDDLIKLSVDCKQETTIDPRTAGLGGDDELTILAISTRESYIDTFTFPLTKPAESLLWSIVVDPGVYRSSAGKLMHTACSFAMQPFRYWRGTMKYRFQVVASQYHRGRLKIVYDPIGNDGNVGEAEYNTAYTTIIDITESSDFEIDVGWGQATKYRESIPAGSVETEFLGTIIPQFYDSAFYDYGNGTLSVYIVNELAVPDDTINSDIEVNVFVKTCDDFEVSMPTGEKISRLRTSNSANPNPSDSVIPYTGDPTLTTVRSVTRSKASSYLDVEPQADVAAPEARDNPVTDLPDSAPVITTIGNKQSLSDATNTIFFGEVIRSFRQMLKRYNRHENVLVDTFSVQPQTNYWLKIQRYRKTIYARLFDSSRWKCTRRTHRTLTKWHILLCDDYTS</sequence>
<dbReference type="EMBL" id="KT727023">
    <property type="protein sequence ID" value="AMK49154.1"/>
    <property type="molecule type" value="Genomic_RNA"/>
</dbReference>
<dbReference type="InterPro" id="IPR029053">
    <property type="entry name" value="Viral_coat"/>
</dbReference>
<evidence type="ECO:0000256" key="2">
    <source>
        <dbReference type="ARBA" id="ARBA00022844"/>
    </source>
</evidence>
<proteinExistence type="predicted"/>
<feature type="region of interest" description="Disordered" evidence="3">
    <location>
        <begin position="636"/>
        <end position="656"/>
    </location>
</feature>
<dbReference type="CDD" id="cd00205">
    <property type="entry name" value="rhv_like"/>
    <property type="match status" value="2"/>
</dbReference>
<dbReference type="Pfam" id="PF11492">
    <property type="entry name" value="Dicistro_VP4"/>
    <property type="match status" value="1"/>
</dbReference>
<keyword evidence="2" id="KW-0946">Virion</keyword>
<dbReference type="InterPro" id="IPR024343">
    <property type="entry name" value="VP4_dicistrovir"/>
</dbReference>
<dbReference type="SUPFAM" id="SSF88633">
    <property type="entry name" value="Positive stranded ssRNA viruses"/>
    <property type="match status" value="2"/>
</dbReference>
<comment type="subcellular location">
    <subcellularLocation>
        <location evidence="1">Virion</location>
    </subcellularLocation>
</comment>
<dbReference type="GO" id="GO:0044423">
    <property type="term" value="C:virion component"/>
    <property type="evidence" value="ECO:0007669"/>
    <property type="project" value="UniProtKB-KW"/>
</dbReference>
<evidence type="ECO:0000313" key="6">
    <source>
        <dbReference type="Proteomes" id="UP000201677"/>
    </source>
</evidence>
<name>A0A140DLW7_9VIRU</name>
<feature type="compositionally biased region" description="Polar residues" evidence="3">
    <location>
        <begin position="637"/>
        <end position="649"/>
    </location>
</feature>
<dbReference type="GeneID" id="26887285"/>
<evidence type="ECO:0000313" key="5">
    <source>
        <dbReference type="EMBL" id="AMK49154.1"/>
    </source>
</evidence>
<keyword evidence="6" id="KW-1185">Reference proteome</keyword>
<feature type="domain" description="Capsid protein VP4 dicistrovirus" evidence="4">
    <location>
        <begin position="331"/>
        <end position="380"/>
    </location>
</feature>
<dbReference type="RefSeq" id="YP_009230119.1">
    <property type="nucleotide sequence ID" value="NC_029306.1"/>
</dbReference>
<reference evidence="6" key="1">
    <citation type="submission" date="2015-09" db="EMBL/GenBank/DDBJ databases">
        <title>RNA viruses as major contributors to Antarctic virioplankton.</title>
        <authorList>
            <person name="Miranda J.A."/>
            <person name="Culley A.I."/>
            <person name="Schvarcz C.R."/>
            <person name="Steward G.F."/>
        </authorList>
    </citation>
    <scope>NUCLEOTIDE SEQUENCE [LARGE SCALE GENOMIC DNA]</scope>
</reference>
<evidence type="ECO:0000259" key="4">
    <source>
        <dbReference type="Pfam" id="PF11492"/>
    </source>
</evidence>
<organism evidence="5 6">
    <name type="scientific">Marine RNA virus PAL128</name>
    <dbReference type="NCBI Taxonomy" id="1804153"/>
    <lineage>
        <taxon>Viruses</taxon>
        <taxon>Riboviria</taxon>
        <taxon>Orthornavirae</taxon>
        <taxon>Pisuviricota</taxon>
        <taxon>Pisoniviricetes</taxon>
        <taxon>Picornavirales</taxon>
        <taxon>Marnaviridae</taxon>
        <taxon>Salisharnavirus</taxon>
        <taxon>Salisharnavirus mirandaeae</taxon>
        <taxon>Palmarnavirus 128</taxon>
    </lineage>
</organism>
<protein>
    <submittedName>
        <fullName evidence="5">Polyprotein</fullName>
    </submittedName>
</protein>
<dbReference type="Gene3D" id="2.60.120.20">
    <property type="match status" value="3"/>
</dbReference>
<dbReference type="KEGG" id="vg:26887285"/>
<evidence type="ECO:0000256" key="3">
    <source>
        <dbReference type="SAM" id="MobiDB-lite"/>
    </source>
</evidence>
<accession>A0A140DLW7</accession>
<evidence type="ECO:0000256" key="1">
    <source>
        <dbReference type="ARBA" id="ARBA00004328"/>
    </source>
</evidence>
<dbReference type="InterPro" id="IPR033703">
    <property type="entry name" value="Rhv-like"/>
</dbReference>
<dbReference type="Proteomes" id="UP000201677">
    <property type="component" value="Segment"/>
</dbReference>